<keyword evidence="2" id="KW-0813">Transport</keyword>
<evidence type="ECO:0000256" key="4">
    <source>
        <dbReference type="ARBA" id="ARBA00022692"/>
    </source>
</evidence>
<keyword evidence="3" id="KW-1003">Cell membrane</keyword>
<feature type="transmembrane region" description="Helical" evidence="7">
    <location>
        <begin position="6"/>
        <end position="27"/>
    </location>
</feature>
<feature type="transmembrane region" description="Helical" evidence="7">
    <location>
        <begin position="196"/>
        <end position="215"/>
    </location>
</feature>
<reference evidence="8 9" key="1">
    <citation type="submission" date="2017-07" db="EMBL/GenBank/DDBJ databases">
        <title>Draft whole genome sequences of clinical Proprionibacteriaceae strains.</title>
        <authorList>
            <person name="Bernier A.-M."/>
            <person name="Bernard K."/>
            <person name="Domingo M.-C."/>
        </authorList>
    </citation>
    <scope>NUCLEOTIDE SEQUENCE [LARGE SCALE GENOMIC DNA]</scope>
    <source>
        <strain evidence="8 9">NML 160184</strain>
    </source>
</reference>
<feature type="transmembrane region" description="Helical" evidence="7">
    <location>
        <begin position="123"/>
        <end position="145"/>
    </location>
</feature>
<keyword evidence="5 7" id="KW-1133">Transmembrane helix</keyword>
<keyword evidence="4 7" id="KW-0812">Transmembrane</keyword>
<gene>
    <name evidence="8" type="ORF">CGZ92_02275</name>
</gene>
<dbReference type="EMBL" id="NMVI01000007">
    <property type="protein sequence ID" value="OYN90070.1"/>
    <property type="molecule type" value="Genomic_DNA"/>
</dbReference>
<feature type="transmembrane region" description="Helical" evidence="7">
    <location>
        <begin position="289"/>
        <end position="308"/>
    </location>
</feature>
<evidence type="ECO:0000313" key="8">
    <source>
        <dbReference type="EMBL" id="OYN90070.1"/>
    </source>
</evidence>
<dbReference type="InterPro" id="IPR004776">
    <property type="entry name" value="Mem_transp_PIN-like"/>
</dbReference>
<name>A0A255EFN3_9ACTN</name>
<sequence length="309" mass="32321">MTDALQGFVTIGVVILAGVIAAQFGVIDDRGQRTIANVSFTIGSPALLLVMLADADLKTVFGPNLFVAFGSVVIMVVVAWLLCGLVWQMPRRDRVIAAMLSSYVNGGNLGLPIALYVLGDAALMAPVLLMQVVFLQPLGLTLLDLSRARRAGRRLGWWSTISRPVRNPMTVGTMLGLIVNLTGTTLPMPILAPLELMGNLSVPCALLAFGIALRLGPKPGLGPQTPIVMTLVALKLIGQPLAAYGLAVLIGASPELTLAVCVIAALPAAQNVFIIAQRYDTATVIARDAGLWGTLGSIGSILLVTLLLG</sequence>
<protein>
    <submittedName>
        <fullName evidence="8">Transporter</fullName>
    </submittedName>
</protein>
<dbReference type="GO" id="GO:0055085">
    <property type="term" value="P:transmembrane transport"/>
    <property type="evidence" value="ECO:0007669"/>
    <property type="project" value="InterPro"/>
</dbReference>
<evidence type="ECO:0000256" key="1">
    <source>
        <dbReference type="ARBA" id="ARBA00004141"/>
    </source>
</evidence>
<dbReference type="RefSeq" id="WP_094449752.1">
    <property type="nucleotide sequence ID" value="NZ_NMVI01000007.1"/>
</dbReference>
<evidence type="ECO:0000256" key="5">
    <source>
        <dbReference type="ARBA" id="ARBA00022989"/>
    </source>
</evidence>
<feature type="transmembrane region" description="Helical" evidence="7">
    <location>
        <begin position="227"/>
        <end position="250"/>
    </location>
</feature>
<evidence type="ECO:0000256" key="3">
    <source>
        <dbReference type="ARBA" id="ARBA00022475"/>
    </source>
</evidence>
<dbReference type="GO" id="GO:0016020">
    <property type="term" value="C:membrane"/>
    <property type="evidence" value="ECO:0007669"/>
    <property type="project" value="UniProtKB-SubCell"/>
</dbReference>
<evidence type="ECO:0000256" key="2">
    <source>
        <dbReference type="ARBA" id="ARBA00022448"/>
    </source>
</evidence>
<comment type="subcellular location">
    <subcellularLocation>
        <location evidence="1">Membrane</location>
        <topology evidence="1">Multi-pass membrane protein</topology>
    </subcellularLocation>
</comment>
<dbReference type="Proteomes" id="UP000216533">
    <property type="component" value="Unassembled WGS sequence"/>
</dbReference>
<feature type="transmembrane region" description="Helical" evidence="7">
    <location>
        <begin position="95"/>
        <end position="117"/>
    </location>
</feature>
<dbReference type="Pfam" id="PF03547">
    <property type="entry name" value="Mem_trans"/>
    <property type="match status" value="2"/>
</dbReference>
<keyword evidence="6 7" id="KW-0472">Membrane</keyword>
<feature type="transmembrane region" description="Helical" evidence="7">
    <location>
        <begin position="34"/>
        <end position="53"/>
    </location>
</feature>
<dbReference type="AlphaFoldDB" id="A0A255EFN3"/>
<evidence type="ECO:0000313" key="9">
    <source>
        <dbReference type="Proteomes" id="UP000216533"/>
    </source>
</evidence>
<evidence type="ECO:0000256" key="6">
    <source>
        <dbReference type="ARBA" id="ARBA00023136"/>
    </source>
</evidence>
<accession>A0A255EFN3</accession>
<dbReference type="PANTHER" id="PTHR36838:SF1">
    <property type="entry name" value="SLR1864 PROTEIN"/>
    <property type="match status" value="1"/>
</dbReference>
<evidence type="ECO:0000256" key="7">
    <source>
        <dbReference type="SAM" id="Phobius"/>
    </source>
</evidence>
<feature type="transmembrane region" description="Helical" evidence="7">
    <location>
        <begin position="256"/>
        <end position="277"/>
    </location>
</feature>
<organism evidence="8 9">
    <name type="scientific">Parenemella sanctibonifatiensis</name>
    <dbReference type="NCBI Taxonomy" id="2016505"/>
    <lineage>
        <taxon>Bacteria</taxon>
        <taxon>Bacillati</taxon>
        <taxon>Actinomycetota</taxon>
        <taxon>Actinomycetes</taxon>
        <taxon>Propionibacteriales</taxon>
        <taxon>Propionibacteriaceae</taxon>
        <taxon>Parenemella</taxon>
    </lineage>
</organism>
<feature type="transmembrane region" description="Helical" evidence="7">
    <location>
        <begin position="171"/>
        <end position="190"/>
    </location>
</feature>
<feature type="transmembrane region" description="Helical" evidence="7">
    <location>
        <begin position="65"/>
        <end position="83"/>
    </location>
</feature>
<dbReference type="PANTHER" id="PTHR36838">
    <property type="entry name" value="AUXIN EFFLUX CARRIER FAMILY PROTEIN"/>
    <property type="match status" value="1"/>
</dbReference>
<proteinExistence type="predicted"/>
<comment type="caution">
    <text evidence="8">The sequence shown here is derived from an EMBL/GenBank/DDBJ whole genome shotgun (WGS) entry which is preliminary data.</text>
</comment>